<feature type="region of interest" description="Disordered" evidence="1">
    <location>
        <begin position="45"/>
        <end position="77"/>
    </location>
</feature>
<protein>
    <submittedName>
        <fullName evidence="2">Uncharacterized protein</fullName>
    </submittedName>
</protein>
<proteinExistence type="predicted"/>
<gene>
    <name evidence="2" type="ORF">Scaly_1812500</name>
</gene>
<accession>A0AAW2NF29</accession>
<sequence length="208" mass="23331">MKNHLPPPDVLLQEAMIQLTQEVLLALIRDASKLVVAQTMAQFAAHHPMNPPPPSPRQSRELSSAPKENGVEDNDPMWNQNNNALVILGTLSNFWVKNVLVDNGSSADIIFYNAYIQLRIKNDQLQKVNTPLTGFSGQMINSLGEVILPLSLGSYPKWFTEMVKFFVFKAPSTNNIILGRPSLILFRAIASTFHMKHKFPLLTLWGKL</sequence>
<dbReference type="CDD" id="cd00303">
    <property type="entry name" value="retropepsin_like"/>
    <property type="match status" value="1"/>
</dbReference>
<comment type="caution">
    <text evidence="2">The sequence shown here is derived from an EMBL/GenBank/DDBJ whole genome shotgun (WGS) entry which is preliminary data.</text>
</comment>
<evidence type="ECO:0000256" key="1">
    <source>
        <dbReference type="SAM" id="MobiDB-lite"/>
    </source>
</evidence>
<dbReference type="InterPro" id="IPR021109">
    <property type="entry name" value="Peptidase_aspartic_dom_sf"/>
</dbReference>
<reference evidence="2" key="1">
    <citation type="submission" date="2020-06" db="EMBL/GenBank/DDBJ databases">
        <authorList>
            <person name="Li T."/>
            <person name="Hu X."/>
            <person name="Zhang T."/>
            <person name="Song X."/>
            <person name="Zhang H."/>
            <person name="Dai N."/>
            <person name="Sheng W."/>
            <person name="Hou X."/>
            <person name="Wei L."/>
        </authorList>
    </citation>
    <scope>NUCLEOTIDE SEQUENCE</scope>
    <source>
        <strain evidence="2">KEN8</strain>
        <tissue evidence="2">Leaf</tissue>
    </source>
</reference>
<evidence type="ECO:0000313" key="2">
    <source>
        <dbReference type="EMBL" id="KAL0341499.1"/>
    </source>
</evidence>
<dbReference type="AlphaFoldDB" id="A0AAW2NF29"/>
<dbReference type="Gene3D" id="2.40.70.10">
    <property type="entry name" value="Acid Proteases"/>
    <property type="match status" value="1"/>
</dbReference>
<dbReference type="PANTHER" id="PTHR33240">
    <property type="entry name" value="OS08G0508500 PROTEIN"/>
    <property type="match status" value="1"/>
</dbReference>
<dbReference type="EMBL" id="JACGWM010000011">
    <property type="protein sequence ID" value="KAL0341499.1"/>
    <property type="molecule type" value="Genomic_DNA"/>
</dbReference>
<dbReference type="PANTHER" id="PTHR33240:SF8">
    <property type="entry name" value="OS03G0439900 PROTEIN"/>
    <property type="match status" value="1"/>
</dbReference>
<name>A0AAW2NF29_9LAMI</name>
<organism evidence="2">
    <name type="scientific">Sesamum calycinum</name>
    <dbReference type="NCBI Taxonomy" id="2727403"/>
    <lineage>
        <taxon>Eukaryota</taxon>
        <taxon>Viridiplantae</taxon>
        <taxon>Streptophyta</taxon>
        <taxon>Embryophyta</taxon>
        <taxon>Tracheophyta</taxon>
        <taxon>Spermatophyta</taxon>
        <taxon>Magnoliopsida</taxon>
        <taxon>eudicotyledons</taxon>
        <taxon>Gunneridae</taxon>
        <taxon>Pentapetalae</taxon>
        <taxon>asterids</taxon>
        <taxon>lamiids</taxon>
        <taxon>Lamiales</taxon>
        <taxon>Pedaliaceae</taxon>
        <taxon>Sesamum</taxon>
    </lineage>
</organism>
<reference evidence="2" key="2">
    <citation type="journal article" date="2024" name="Plant">
        <title>Genomic evolution and insights into agronomic trait innovations of Sesamum species.</title>
        <authorList>
            <person name="Miao H."/>
            <person name="Wang L."/>
            <person name="Qu L."/>
            <person name="Liu H."/>
            <person name="Sun Y."/>
            <person name="Le M."/>
            <person name="Wang Q."/>
            <person name="Wei S."/>
            <person name="Zheng Y."/>
            <person name="Lin W."/>
            <person name="Duan Y."/>
            <person name="Cao H."/>
            <person name="Xiong S."/>
            <person name="Wang X."/>
            <person name="Wei L."/>
            <person name="Li C."/>
            <person name="Ma Q."/>
            <person name="Ju M."/>
            <person name="Zhao R."/>
            <person name="Li G."/>
            <person name="Mu C."/>
            <person name="Tian Q."/>
            <person name="Mei H."/>
            <person name="Zhang T."/>
            <person name="Gao T."/>
            <person name="Zhang H."/>
        </authorList>
    </citation>
    <scope>NUCLEOTIDE SEQUENCE</scope>
    <source>
        <strain evidence="2">KEN8</strain>
    </source>
</reference>